<keyword evidence="2" id="KW-0472">Membrane</keyword>
<feature type="compositionally biased region" description="Basic and acidic residues" evidence="1">
    <location>
        <begin position="162"/>
        <end position="178"/>
    </location>
</feature>
<keyword evidence="2" id="KW-1133">Transmembrane helix</keyword>
<keyword evidence="4" id="KW-1185">Reference proteome</keyword>
<reference evidence="3 4" key="1">
    <citation type="submission" date="2023-07" db="EMBL/GenBank/DDBJ databases">
        <title>The novel representative of Negativicutes class, Anaeroselena agilis gen. nov. sp. nov.</title>
        <authorList>
            <person name="Prokofeva M.I."/>
            <person name="Elcheninov A.G."/>
            <person name="Klyukina A."/>
            <person name="Kublanov I.V."/>
            <person name="Frolov E.N."/>
            <person name="Podosokorskaya O.A."/>
        </authorList>
    </citation>
    <scope>NUCLEOTIDE SEQUENCE [LARGE SCALE GENOMIC DNA]</scope>
    <source>
        <strain evidence="3 4">4137-cl</strain>
    </source>
</reference>
<evidence type="ECO:0000313" key="4">
    <source>
        <dbReference type="Proteomes" id="UP001254848"/>
    </source>
</evidence>
<comment type="caution">
    <text evidence="3">The sequence shown here is derived from an EMBL/GenBank/DDBJ whole genome shotgun (WGS) entry which is preliminary data.</text>
</comment>
<name>A0ABU3P521_9FIRM</name>
<evidence type="ECO:0000313" key="3">
    <source>
        <dbReference type="EMBL" id="MDT8903782.1"/>
    </source>
</evidence>
<dbReference type="EMBL" id="JAUOZS010000001">
    <property type="protein sequence ID" value="MDT8903782.1"/>
    <property type="molecule type" value="Genomic_DNA"/>
</dbReference>
<gene>
    <name evidence="3" type="ORF">Q4T40_21340</name>
</gene>
<accession>A0ABU3P521</accession>
<evidence type="ECO:0000256" key="2">
    <source>
        <dbReference type="SAM" id="Phobius"/>
    </source>
</evidence>
<dbReference type="RefSeq" id="WP_413782226.1">
    <property type="nucleotide sequence ID" value="NZ_JAUOZS010000001.1"/>
</dbReference>
<organism evidence="3 4">
    <name type="scientific">Anaeroselena agilis</name>
    <dbReference type="NCBI Taxonomy" id="3063788"/>
    <lineage>
        <taxon>Bacteria</taxon>
        <taxon>Bacillati</taxon>
        <taxon>Bacillota</taxon>
        <taxon>Negativicutes</taxon>
        <taxon>Acetonemataceae</taxon>
        <taxon>Anaeroselena</taxon>
    </lineage>
</organism>
<keyword evidence="2" id="KW-0812">Transmembrane</keyword>
<sequence length="188" mass="20945">MADFKRHMFRHLRSAKVWLTRAEESFDNNSKIRGELNLILAQAELQHAKEASLFRQERRQFPLLRQAAPVVFAATIVAAGFGAYWGLSERHTAVPIPLAAREAKTKPVVQKASDTSVPHRAEEQRPAISKATGNTPPQTIPPAYRPESFGAQRPESIGRMQAAEKENLLSPDEMKDVIRAAGRSLRGQ</sequence>
<protein>
    <submittedName>
        <fullName evidence="3">Uncharacterized protein</fullName>
    </submittedName>
</protein>
<feature type="region of interest" description="Disordered" evidence="1">
    <location>
        <begin position="105"/>
        <end position="188"/>
    </location>
</feature>
<dbReference type="Proteomes" id="UP001254848">
    <property type="component" value="Unassembled WGS sequence"/>
</dbReference>
<feature type="transmembrane region" description="Helical" evidence="2">
    <location>
        <begin position="67"/>
        <end position="87"/>
    </location>
</feature>
<proteinExistence type="predicted"/>
<evidence type="ECO:0000256" key="1">
    <source>
        <dbReference type="SAM" id="MobiDB-lite"/>
    </source>
</evidence>